<organism evidence="1 2">
    <name type="scientific">Desulfosoma caldarium</name>
    <dbReference type="NCBI Taxonomy" id="610254"/>
    <lineage>
        <taxon>Bacteria</taxon>
        <taxon>Pseudomonadati</taxon>
        <taxon>Thermodesulfobacteriota</taxon>
        <taxon>Syntrophobacteria</taxon>
        <taxon>Syntrophobacterales</taxon>
        <taxon>Syntrophobacteraceae</taxon>
        <taxon>Desulfosoma</taxon>
    </lineage>
</organism>
<keyword evidence="2" id="KW-1185">Reference proteome</keyword>
<evidence type="ECO:0000313" key="2">
    <source>
        <dbReference type="Proteomes" id="UP000276223"/>
    </source>
</evidence>
<gene>
    <name evidence="1" type="ORF">EDC27_1293</name>
</gene>
<reference evidence="1 2" key="1">
    <citation type="submission" date="2018-11" db="EMBL/GenBank/DDBJ databases">
        <title>Genomic Encyclopedia of Type Strains, Phase IV (KMG-IV): sequencing the most valuable type-strain genomes for metagenomic binning, comparative biology and taxonomic classification.</title>
        <authorList>
            <person name="Goeker M."/>
        </authorList>
    </citation>
    <scope>NUCLEOTIDE SEQUENCE [LARGE SCALE GENOMIC DNA]</scope>
    <source>
        <strain evidence="1 2">DSM 22027</strain>
    </source>
</reference>
<proteinExistence type="predicted"/>
<accession>A0A3N1UZK6</accession>
<sequence>MTLQPGRRLLHAPTKTSFHGAAVLGEGKTCGTPSAMTAHAFSLS</sequence>
<protein>
    <submittedName>
        <fullName evidence="1">Uncharacterized protein</fullName>
    </submittedName>
</protein>
<dbReference type="EMBL" id="RJVA01000011">
    <property type="protein sequence ID" value="ROQ93281.1"/>
    <property type="molecule type" value="Genomic_DNA"/>
</dbReference>
<dbReference type="Proteomes" id="UP000276223">
    <property type="component" value="Unassembled WGS sequence"/>
</dbReference>
<comment type="caution">
    <text evidence="1">The sequence shown here is derived from an EMBL/GenBank/DDBJ whole genome shotgun (WGS) entry which is preliminary data.</text>
</comment>
<evidence type="ECO:0000313" key="1">
    <source>
        <dbReference type="EMBL" id="ROQ93281.1"/>
    </source>
</evidence>
<name>A0A3N1UZK6_9BACT</name>
<dbReference type="AlphaFoldDB" id="A0A3N1UZK6"/>